<gene>
    <name evidence="11" type="ORF">DEO72_LG11g44</name>
</gene>
<evidence type="ECO:0000256" key="5">
    <source>
        <dbReference type="ARBA" id="ARBA00022801"/>
    </source>
</evidence>
<feature type="chain" id="PRO_5020024542" evidence="10">
    <location>
        <begin position="23"/>
        <end position="398"/>
    </location>
</feature>
<comment type="similarity">
    <text evidence="2 9">Belongs to the glycosyl hydrolase 28 family.</text>
</comment>
<dbReference type="Pfam" id="PF00295">
    <property type="entry name" value="Glyco_hydro_28"/>
    <property type="match status" value="1"/>
</dbReference>
<feature type="signal peptide" evidence="10">
    <location>
        <begin position="1"/>
        <end position="22"/>
    </location>
</feature>
<organism evidence="11 12">
    <name type="scientific">Vigna unguiculata</name>
    <name type="common">Cowpea</name>
    <dbReference type="NCBI Taxonomy" id="3917"/>
    <lineage>
        <taxon>Eukaryota</taxon>
        <taxon>Viridiplantae</taxon>
        <taxon>Streptophyta</taxon>
        <taxon>Embryophyta</taxon>
        <taxon>Tracheophyta</taxon>
        <taxon>Spermatophyta</taxon>
        <taxon>Magnoliopsida</taxon>
        <taxon>eudicotyledons</taxon>
        <taxon>Gunneridae</taxon>
        <taxon>Pentapetalae</taxon>
        <taxon>rosids</taxon>
        <taxon>fabids</taxon>
        <taxon>Fabales</taxon>
        <taxon>Fabaceae</taxon>
        <taxon>Papilionoideae</taxon>
        <taxon>50 kb inversion clade</taxon>
        <taxon>NPAAA clade</taxon>
        <taxon>indigoferoid/millettioid clade</taxon>
        <taxon>Phaseoleae</taxon>
        <taxon>Vigna</taxon>
    </lineage>
</organism>
<accession>A0A4D6NJ76</accession>
<dbReference type="Proteomes" id="UP000501690">
    <property type="component" value="Linkage Group LG11"/>
</dbReference>
<keyword evidence="6 9" id="KW-0326">Glycosidase</keyword>
<evidence type="ECO:0000313" key="11">
    <source>
        <dbReference type="EMBL" id="QCE13052.1"/>
    </source>
</evidence>
<evidence type="ECO:0000256" key="8">
    <source>
        <dbReference type="PROSITE-ProRule" id="PRU10052"/>
    </source>
</evidence>
<dbReference type="SUPFAM" id="SSF51126">
    <property type="entry name" value="Pectin lyase-like"/>
    <property type="match status" value="1"/>
</dbReference>
<dbReference type="Gene3D" id="2.160.20.10">
    <property type="entry name" value="Single-stranded right-handed beta-helix, Pectin lyase-like"/>
    <property type="match status" value="1"/>
</dbReference>
<evidence type="ECO:0000256" key="6">
    <source>
        <dbReference type="ARBA" id="ARBA00023295"/>
    </source>
</evidence>
<dbReference type="GO" id="GO:0071555">
    <property type="term" value="P:cell wall organization"/>
    <property type="evidence" value="ECO:0007669"/>
    <property type="project" value="UniProtKB-KW"/>
</dbReference>
<dbReference type="EMBL" id="CP039355">
    <property type="protein sequence ID" value="QCE13052.1"/>
    <property type="molecule type" value="Genomic_DNA"/>
</dbReference>
<name>A0A4D6NJ76_VIGUN</name>
<keyword evidence="5 9" id="KW-0378">Hydrolase</keyword>
<reference evidence="11 12" key="1">
    <citation type="submission" date="2019-04" db="EMBL/GenBank/DDBJ databases">
        <title>An improved genome assembly and genetic linkage map for asparagus bean, Vigna unguiculata ssp. sesquipedialis.</title>
        <authorList>
            <person name="Xia Q."/>
            <person name="Zhang R."/>
            <person name="Dong Y."/>
        </authorList>
    </citation>
    <scope>NUCLEOTIDE SEQUENCE [LARGE SCALE GENOMIC DNA]</scope>
    <source>
        <tissue evidence="11">Leaf</tissue>
    </source>
</reference>
<feature type="active site" evidence="8">
    <location>
        <position position="244"/>
    </location>
</feature>
<dbReference type="GO" id="GO:0004650">
    <property type="term" value="F:polygalacturonase activity"/>
    <property type="evidence" value="ECO:0007669"/>
    <property type="project" value="InterPro"/>
</dbReference>
<evidence type="ECO:0000256" key="7">
    <source>
        <dbReference type="ARBA" id="ARBA00023316"/>
    </source>
</evidence>
<dbReference type="InterPro" id="IPR011050">
    <property type="entry name" value="Pectin_lyase_fold/virulence"/>
</dbReference>
<dbReference type="AlphaFoldDB" id="A0A4D6NJ76"/>
<dbReference type="PANTHER" id="PTHR31375">
    <property type="match status" value="1"/>
</dbReference>
<evidence type="ECO:0000256" key="2">
    <source>
        <dbReference type="ARBA" id="ARBA00008834"/>
    </source>
</evidence>
<keyword evidence="7" id="KW-0961">Cell wall biogenesis/degradation</keyword>
<evidence type="ECO:0000256" key="10">
    <source>
        <dbReference type="SAM" id="SignalP"/>
    </source>
</evidence>
<evidence type="ECO:0000256" key="3">
    <source>
        <dbReference type="ARBA" id="ARBA00022512"/>
    </source>
</evidence>
<dbReference type="InterPro" id="IPR006626">
    <property type="entry name" value="PbH1"/>
</dbReference>
<sequence>MKVLFLIFVIAAPSLCATECSAFDDVVSFDVVSYGATGSGQADDTQAFVKAWKDVCGATQKSAKFVIPQNKIFMLQPLSLKGPCNPATIEVQLEGTVIAPKSIGDWKFLNEERKWIEFSDISGIVIEGGGVIDGQGAAWWNSDDVSMKPTALHLHNCKDGILRSIHHMNSPRNHISVDMCSGLEISHVNITAPMESPNTDGIDISGSSNVFIHSSTIQTGDDCIAINSGSSFVNISDIFCGPGHGISVGSLGRNGDDARVENVHVRNCTFLGSSNGVRLKTWRGGQGYARKIIFEDITVVGVKRPVIIDQNYFGLLDEKKSAVKISEVSYRNVKGTTSGERAVELSCDPNVGCNDIVLDHISITKEDGGESKASCTGAQGTCFLCNPIVSCLSNLHLV</sequence>
<evidence type="ECO:0000256" key="1">
    <source>
        <dbReference type="ARBA" id="ARBA00004191"/>
    </source>
</evidence>
<dbReference type="InterPro" id="IPR000743">
    <property type="entry name" value="Glyco_hydro_28"/>
</dbReference>
<keyword evidence="10" id="KW-0732">Signal</keyword>
<proteinExistence type="inferred from homology"/>
<evidence type="ECO:0000256" key="9">
    <source>
        <dbReference type="RuleBase" id="RU361169"/>
    </source>
</evidence>
<dbReference type="GO" id="GO:0005975">
    <property type="term" value="P:carbohydrate metabolic process"/>
    <property type="evidence" value="ECO:0007669"/>
    <property type="project" value="InterPro"/>
</dbReference>
<keyword evidence="4" id="KW-0964">Secreted</keyword>
<dbReference type="InterPro" id="IPR012334">
    <property type="entry name" value="Pectin_lyas_fold"/>
</dbReference>
<keyword evidence="3" id="KW-0134">Cell wall</keyword>
<dbReference type="PROSITE" id="PS00502">
    <property type="entry name" value="POLYGALACTURONASE"/>
    <property type="match status" value="1"/>
</dbReference>
<keyword evidence="12" id="KW-1185">Reference proteome</keyword>
<dbReference type="SMART" id="SM00710">
    <property type="entry name" value="PbH1"/>
    <property type="match status" value="5"/>
</dbReference>
<evidence type="ECO:0000313" key="12">
    <source>
        <dbReference type="Proteomes" id="UP000501690"/>
    </source>
</evidence>
<protein>
    <submittedName>
        <fullName evidence="11">Polygalacturonase</fullName>
    </submittedName>
</protein>
<comment type="subcellular location">
    <subcellularLocation>
        <location evidence="1">Secreted</location>
        <location evidence="1">Cell wall</location>
    </subcellularLocation>
</comment>
<evidence type="ECO:0000256" key="4">
    <source>
        <dbReference type="ARBA" id="ARBA00022525"/>
    </source>
</evidence>